<organism evidence="1 2">
    <name type="scientific">Chaetomium tenue</name>
    <dbReference type="NCBI Taxonomy" id="1854479"/>
    <lineage>
        <taxon>Eukaryota</taxon>
        <taxon>Fungi</taxon>
        <taxon>Dikarya</taxon>
        <taxon>Ascomycota</taxon>
        <taxon>Pezizomycotina</taxon>
        <taxon>Sordariomycetes</taxon>
        <taxon>Sordariomycetidae</taxon>
        <taxon>Sordariales</taxon>
        <taxon>Chaetomiaceae</taxon>
        <taxon>Chaetomium</taxon>
    </lineage>
</organism>
<evidence type="ECO:0000313" key="2">
    <source>
        <dbReference type="Proteomes" id="UP000724584"/>
    </source>
</evidence>
<proteinExistence type="predicted"/>
<comment type="caution">
    <text evidence="1">The sequence shown here is derived from an EMBL/GenBank/DDBJ whole genome shotgun (WGS) entry which is preliminary data.</text>
</comment>
<keyword evidence="2" id="KW-1185">Reference proteome</keyword>
<name>A0ACB7NVK9_9PEZI</name>
<dbReference type="EMBL" id="JAGIZQ010000007">
    <property type="protein sequence ID" value="KAH6617440.1"/>
    <property type="molecule type" value="Genomic_DNA"/>
</dbReference>
<gene>
    <name evidence="1" type="ORF">F5144DRAFT_660714</name>
</gene>
<dbReference type="Proteomes" id="UP000724584">
    <property type="component" value="Unassembled WGS sequence"/>
</dbReference>
<reference evidence="1 2" key="1">
    <citation type="journal article" date="2021" name="Nat. Commun.">
        <title>Genetic determinants of endophytism in the Arabidopsis root mycobiome.</title>
        <authorList>
            <person name="Mesny F."/>
            <person name="Miyauchi S."/>
            <person name="Thiergart T."/>
            <person name="Pickel B."/>
            <person name="Atanasova L."/>
            <person name="Karlsson M."/>
            <person name="Huettel B."/>
            <person name="Barry K.W."/>
            <person name="Haridas S."/>
            <person name="Chen C."/>
            <person name="Bauer D."/>
            <person name="Andreopoulos W."/>
            <person name="Pangilinan J."/>
            <person name="LaButti K."/>
            <person name="Riley R."/>
            <person name="Lipzen A."/>
            <person name="Clum A."/>
            <person name="Drula E."/>
            <person name="Henrissat B."/>
            <person name="Kohler A."/>
            <person name="Grigoriev I.V."/>
            <person name="Martin F.M."/>
            <person name="Hacquard S."/>
        </authorList>
    </citation>
    <scope>NUCLEOTIDE SEQUENCE [LARGE SCALE GENOMIC DNA]</scope>
    <source>
        <strain evidence="1 2">MPI-SDFR-AT-0079</strain>
    </source>
</reference>
<accession>A0ACB7NVK9</accession>
<protein>
    <submittedName>
        <fullName evidence="1">Uncharacterized protein</fullName>
    </submittedName>
</protein>
<sequence>MHVEILAHGNIYKKKALKLTDMVESTLKPRVLPQAEWKIHRGLMLPPGSNYIWKKKLKDPANVNHCIQYFLHAGYRGDCNVRAKVLLLDQIAHEPCFNQLRTKEQLGYTVDSGTWTSITQYGFYFVI</sequence>
<evidence type="ECO:0000313" key="1">
    <source>
        <dbReference type="EMBL" id="KAH6617440.1"/>
    </source>
</evidence>